<accession>A0A9W6S1R9</accession>
<feature type="active site" description="Tele-AMP-histidine intermediate" evidence="1">
    <location>
        <position position="142"/>
    </location>
</feature>
<organism evidence="5 6">
    <name type="scientific">Actinoallomurus iriomotensis</name>
    <dbReference type="NCBI Taxonomy" id="478107"/>
    <lineage>
        <taxon>Bacteria</taxon>
        <taxon>Bacillati</taxon>
        <taxon>Actinomycetota</taxon>
        <taxon>Actinomycetes</taxon>
        <taxon>Streptosporangiales</taxon>
        <taxon>Thermomonosporaceae</taxon>
        <taxon>Actinoallomurus</taxon>
    </lineage>
</organism>
<dbReference type="Proteomes" id="UP001165074">
    <property type="component" value="Unassembled WGS sequence"/>
</dbReference>
<evidence type="ECO:0000256" key="3">
    <source>
        <dbReference type="PROSITE-ProRule" id="PRU00464"/>
    </source>
</evidence>
<dbReference type="Gene3D" id="3.30.428.10">
    <property type="entry name" value="HIT-like"/>
    <property type="match status" value="1"/>
</dbReference>
<dbReference type="GO" id="GO:0003824">
    <property type="term" value="F:catalytic activity"/>
    <property type="evidence" value="ECO:0007669"/>
    <property type="project" value="InterPro"/>
</dbReference>
<evidence type="ECO:0000256" key="1">
    <source>
        <dbReference type="PIRSR" id="PIRSR601310-1"/>
    </source>
</evidence>
<name>A0A9W6S1R9_9ACTN</name>
<dbReference type="InterPro" id="IPR011146">
    <property type="entry name" value="HIT-like"/>
</dbReference>
<dbReference type="AlphaFoldDB" id="A0A9W6S1R9"/>
<proteinExistence type="predicted"/>
<dbReference type="GO" id="GO:0009117">
    <property type="term" value="P:nucleotide metabolic process"/>
    <property type="evidence" value="ECO:0007669"/>
    <property type="project" value="TreeGrafter"/>
</dbReference>
<gene>
    <name evidence="5" type="ORF">Airi02_048650</name>
</gene>
<reference evidence="5" key="1">
    <citation type="submission" date="2023-03" db="EMBL/GenBank/DDBJ databases">
        <title>Actinoallomurus iriomotensis NBRC 103684.</title>
        <authorList>
            <person name="Ichikawa N."/>
            <person name="Sato H."/>
            <person name="Tonouchi N."/>
        </authorList>
    </citation>
    <scope>NUCLEOTIDE SEQUENCE</scope>
    <source>
        <strain evidence="5">NBRC 103684</strain>
    </source>
</reference>
<sequence>MDSVRYKEFVPICTDMDEWTPNEYPRLVLDMAQYAARLQADNSAGRCFICDLVDDENSEPGALIYQDELCVVLFPSTPRLLGYTMVAPREHRTGVVADFTEDDYVALQRRIHRLGRAITALVPTERLYVFSFGSHQGVAHVHWHVVPLPPGVPFEEQQFNAVNRPDYLQIPAKERAELAARIAAAMAGHDP</sequence>
<evidence type="ECO:0000313" key="5">
    <source>
        <dbReference type="EMBL" id="GLY86936.1"/>
    </source>
</evidence>
<feature type="domain" description="HIT" evidence="4">
    <location>
        <begin position="48"/>
        <end position="159"/>
    </location>
</feature>
<protein>
    <recommendedName>
        <fullName evidence="4">HIT domain-containing protein</fullName>
    </recommendedName>
</protein>
<evidence type="ECO:0000313" key="6">
    <source>
        <dbReference type="Proteomes" id="UP001165074"/>
    </source>
</evidence>
<dbReference type="InterPro" id="IPR001310">
    <property type="entry name" value="Histidine_triad_HIT"/>
</dbReference>
<dbReference type="PROSITE" id="PS51084">
    <property type="entry name" value="HIT_2"/>
    <property type="match status" value="1"/>
</dbReference>
<feature type="short sequence motif" description="Histidine triad motif" evidence="2 3">
    <location>
        <begin position="140"/>
        <end position="144"/>
    </location>
</feature>
<dbReference type="PANTHER" id="PTHR46648:SF1">
    <property type="entry name" value="ADENOSINE 5'-MONOPHOSPHORAMIDASE HNT1"/>
    <property type="match status" value="1"/>
</dbReference>
<dbReference type="Pfam" id="PF01230">
    <property type="entry name" value="HIT"/>
    <property type="match status" value="1"/>
</dbReference>
<evidence type="ECO:0000256" key="2">
    <source>
        <dbReference type="PIRSR" id="PIRSR601310-3"/>
    </source>
</evidence>
<dbReference type="InterPro" id="IPR036265">
    <property type="entry name" value="HIT-like_sf"/>
</dbReference>
<comment type="caution">
    <text evidence="5">The sequence shown here is derived from an EMBL/GenBank/DDBJ whole genome shotgun (WGS) entry which is preliminary data.</text>
</comment>
<keyword evidence="6" id="KW-1185">Reference proteome</keyword>
<dbReference type="SUPFAM" id="SSF54197">
    <property type="entry name" value="HIT-like"/>
    <property type="match status" value="1"/>
</dbReference>
<dbReference type="EMBL" id="BSTK01000007">
    <property type="protein sequence ID" value="GLY86936.1"/>
    <property type="molecule type" value="Genomic_DNA"/>
</dbReference>
<dbReference type="PANTHER" id="PTHR46648">
    <property type="entry name" value="HIT FAMILY PROTEIN 1"/>
    <property type="match status" value="1"/>
</dbReference>
<evidence type="ECO:0000259" key="4">
    <source>
        <dbReference type="PROSITE" id="PS51084"/>
    </source>
</evidence>